<dbReference type="GO" id="GO:0005669">
    <property type="term" value="C:transcription factor TFIID complex"/>
    <property type="evidence" value="ECO:0007669"/>
    <property type="project" value="InterPro"/>
</dbReference>
<comment type="caution">
    <text evidence="10">The sequence shown here is derived from an EMBL/GenBank/DDBJ whole genome shotgun (WGS) entry which is preliminary data.</text>
</comment>
<sequence>MFLYTLIVITLKKHRSNALLGGSFFQIVEMQLVAYVDGICCLGTCIFCMVCYSATCFLIRKNWNRVKKEAFRKNNAQSAAERSLLVSAILSFVVLILNTAVQVVTILISWGGATTLLFVQDLSKKMGDANDLFGGLSESSGSSDEEDTAIDIVPPKNQDVLADLALSDEDDDLDDLIEESPSPSKSGPSSVEPQPPQPPPTRPPVVFSLSDDEDSMDMPDIQQMQRNAAAAAAAAAAEAAEKAAAAAEAAAKEKAAEEARLAEIKAEQEKAAEKRRRLEDIVQVELPMKQPRLDEGPSSSRPGPSHSRIRDDSLSLEGFEFSKANEAKFQALIQRHQTEADGGPPPPRPRVPQLPPVPEDENEIARLKSQILLSNFSQEQLERYESYRRSSFQKSTIRRLINQFTGGANVNQSVVIAIAGLAKVFVGEVVEEALDIRDLDEEAAKNPLQPEHVRQAFLKLGEQGKLYPPIGPRSDGL</sequence>
<comment type="similarity">
    <text evidence="2">Belongs to the TAF11 family.</text>
</comment>
<dbReference type="OrthoDB" id="28335at2759"/>
<feature type="region of interest" description="Disordered" evidence="7">
    <location>
        <begin position="135"/>
        <end position="154"/>
    </location>
</feature>
<dbReference type="GO" id="GO:0051123">
    <property type="term" value="P:RNA polymerase II preinitiation complex assembly"/>
    <property type="evidence" value="ECO:0007669"/>
    <property type="project" value="InterPro"/>
</dbReference>
<feature type="transmembrane region" description="Helical" evidence="8">
    <location>
        <begin position="32"/>
        <end position="59"/>
    </location>
</feature>
<dbReference type="EMBL" id="PDUG01000006">
    <property type="protein sequence ID" value="PIC17998.1"/>
    <property type="molecule type" value="Genomic_DNA"/>
</dbReference>
<feature type="compositionally biased region" description="Low complexity" evidence="7">
    <location>
        <begin position="179"/>
        <end position="192"/>
    </location>
</feature>
<dbReference type="AlphaFoldDB" id="A0A2G5SSQ2"/>
<evidence type="ECO:0000256" key="7">
    <source>
        <dbReference type="SAM" id="MobiDB-lite"/>
    </source>
</evidence>
<dbReference type="CDD" id="cd08048">
    <property type="entry name" value="HFD_TAF11"/>
    <property type="match status" value="1"/>
</dbReference>
<dbReference type="STRING" id="1611254.A0A2G5SSQ2"/>
<dbReference type="InterPro" id="IPR006809">
    <property type="entry name" value="TAFII28_dom"/>
</dbReference>
<evidence type="ECO:0000256" key="6">
    <source>
        <dbReference type="ARBA" id="ARBA00072882"/>
    </source>
</evidence>
<dbReference type="GO" id="GO:0046982">
    <property type="term" value="F:protein heterodimerization activity"/>
    <property type="evidence" value="ECO:0007669"/>
    <property type="project" value="InterPro"/>
</dbReference>
<evidence type="ECO:0000313" key="11">
    <source>
        <dbReference type="Proteomes" id="UP000230233"/>
    </source>
</evidence>
<dbReference type="Proteomes" id="UP000230233">
    <property type="component" value="Chromosome X"/>
</dbReference>
<keyword evidence="4" id="KW-0804">Transcription</keyword>
<dbReference type="GO" id="GO:0016251">
    <property type="term" value="F:RNA polymerase II general transcription initiation factor activity"/>
    <property type="evidence" value="ECO:0007669"/>
    <property type="project" value="TreeGrafter"/>
</dbReference>
<name>A0A2G5SSQ2_9PELO</name>
<reference evidence="11" key="1">
    <citation type="submission" date="2017-10" db="EMBL/GenBank/DDBJ databases">
        <title>Rapid genome shrinkage in a self-fertile nematode reveals novel sperm competition proteins.</title>
        <authorList>
            <person name="Yin D."/>
            <person name="Schwarz E.M."/>
            <person name="Thomas C.G."/>
            <person name="Felde R.L."/>
            <person name="Korf I.F."/>
            <person name="Cutter A.D."/>
            <person name="Schartner C.M."/>
            <person name="Ralston E.J."/>
            <person name="Meyer B.J."/>
            <person name="Haag E.S."/>
        </authorList>
    </citation>
    <scope>NUCLEOTIDE SEQUENCE [LARGE SCALE GENOMIC DNA]</scope>
    <source>
        <strain evidence="11">JU1422</strain>
    </source>
</reference>
<evidence type="ECO:0000256" key="3">
    <source>
        <dbReference type="ARBA" id="ARBA00023015"/>
    </source>
</evidence>
<feature type="compositionally biased region" description="Pro residues" evidence="7">
    <location>
        <begin position="193"/>
        <end position="203"/>
    </location>
</feature>
<dbReference type="InterPro" id="IPR045127">
    <property type="entry name" value="TAF11-like"/>
</dbReference>
<keyword evidence="8" id="KW-0472">Membrane</keyword>
<evidence type="ECO:0000256" key="4">
    <source>
        <dbReference type="ARBA" id="ARBA00023163"/>
    </source>
</evidence>
<dbReference type="PANTHER" id="PTHR13218">
    <property type="entry name" value="TRANSCRIPTION INITIATION FACTOR TFIID SUBUNIT 11-RELATED"/>
    <property type="match status" value="1"/>
</dbReference>
<dbReference type="InterPro" id="IPR009072">
    <property type="entry name" value="Histone-fold"/>
</dbReference>
<feature type="domain" description="TAFII28-like protein" evidence="9">
    <location>
        <begin position="371"/>
        <end position="457"/>
    </location>
</feature>
<comment type="subcellular location">
    <subcellularLocation>
        <location evidence="1">Nucleus</location>
    </subcellularLocation>
</comment>
<dbReference type="Pfam" id="PF04719">
    <property type="entry name" value="TAFII28"/>
    <property type="match status" value="1"/>
</dbReference>
<feature type="compositionally biased region" description="Low complexity" evidence="7">
    <location>
        <begin position="296"/>
        <end position="306"/>
    </location>
</feature>
<evidence type="ECO:0000256" key="8">
    <source>
        <dbReference type="SAM" id="Phobius"/>
    </source>
</evidence>
<gene>
    <name evidence="10" type="primary">Cni-taf-11.1</name>
    <name evidence="10" type="synonym">Cnig_chr_X.g24045</name>
    <name evidence="10" type="ORF">B9Z55_024045</name>
</gene>
<evidence type="ECO:0000256" key="2">
    <source>
        <dbReference type="ARBA" id="ARBA00009788"/>
    </source>
</evidence>
<feature type="compositionally biased region" description="Low complexity" evidence="7">
    <location>
        <begin position="228"/>
        <end position="249"/>
    </location>
</feature>
<evidence type="ECO:0000313" key="10">
    <source>
        <dbReference type="EMBL" id="PIC17998.1"/>
    </source>
</evidence>
<keyword evidence="11" id="KW-1185">Reference proteome</keyword>
<dbReference type="SUPFAM" id="SSF47113">
    <property type="entry name" value="Histone-fold"/>
    <property type="match status" value="1"/>
</dbReference>
<feature type="compositionally biased region" description="Basic and acidic residues" evidence="7">
    <location>
        <begin position="250"/>
        <end position="280"/>
    </location>
</feature>
<organism evidence="10 11">
    <name type="scientific">Caenorhabditis nigoni</name>
    <dbReference type="NCBI Taxonomy" id="1611254"/>
    <lineage>
        <taxon>Eukaryota</taxon>
        <taxon>Metazoa</taxon>
        <taxon>Ecdysozoa</taxon>
        <taxon>Nematoda</taxon>
        <taxon>Chromadorea</taxon>
        <taxon>Rhabditida</taxon>
        <taxon>Rhabditina</taxon>
        <taxon>Rhabditomorpha</taxon>
        <taxon>Rhabditoidea</taxon>
        <taxon>Rhabditidae</taxon>
        <taxon>Peloderinae</taxon>
        <taxon>Caenorhabditis</taxon>
    </lineage>
</organism>
<dbReference type="PANTHER" id="PTHR13218:SF22">
    <property type="entry name" value="TAFII28-LIKE PROTEIN DOMAIN-CONTAINING PROTEIN"/>
    <property type="match status" value="1"/>
</dbReference>
<keyword evidence="5" id="KW-0539">Nucleus</keyword>
<protein>
    <recommendedName>
        <fullName evidence="6">Transcription initiation factor TFIID subunit 11</fullName>
    </recommendedName>
</protein>
<keyword evidence="8" id="KW-1133">Transmembrane helix</keyword>
<dbReference type="Gene3D" id="1.10.20.10">
    <property type="entry name" value="Histone, subunit A"/>
    <property type="match status" value="1"/>
</dbReference>
<evidence type="ECO:0000259" key="9">
    <source>
        <dbReference type="Pfam" id="PF04719"/>
    </source>
</evidence>
<keyword evidence="8" id="KW-0812">Transmembrane</keyword>
<evidence type="ECO:0000256" key="5">
    <source>
        <dbReference type="ARBA" id="ARBA00023242"/>
    </source>
</evidence>
<keyword evidence="3" id="KW-0805">Transcription regulation</keyword>
<evidence type="ECO:0000256" key="1">
    <source>
        <dbReference type="ARBA" id="ARBA00004123"/>
    </source>
</evidence>
<dbReference type="FunFam" id="1.10.20.10:FF:000061">
    <property type="entry name" value="TFIID subunit"/>
    <property type="match status" value="1"/>
</dbReference>
<proteinExistence type="inferred from homology"/>
<feature type="region of interest" description="Disordered" evidence="7">
    <location>
        <begin position="173"/>
        <end position="312"/>
    </location>
</feature>
<accession>A0A2G5SSQ2</accession>
<feature type="transmembrane region" description="Helical" evidence="8">
    <location>
        <begin position="79"/>
        <end position="97"/>
    </location>
</feature>